<dbReference type="GO" id="GO:0046872">
    <property type="term" value="F:metal ion binding"/>
    <property type="evidence" value="ECO:0007669"/>
    <property type="project" value="UniProtKB-KW"/>
</dbReference>
<dbReference type="SFLD" id="SFLDG01058">
    <property type="entry name" value="lipoyl_synthase_like"/>
    <property type="match status" value="1"/>
</dbReference>
<dbReference type="NCBIfam" id="NF004019">
    <property type="entry name" value="PRK05481.1"/>
    <property type="match status" value="1"/>
</dbReference>
<evidence type="ECO:0000256" key="7">
    <source>
        <dbReference type="ARBA" id="ARBA00023014"/>
    </source>
</evidence>
<reference evidence="11" key="1">
    <citation type="submission" date="2016-11" db="UniProtKB">
        <authorList>
            <consortium name="WormBaseParasite"/>
        </authorList>
    </citation>
    <scope>IDENTIFICATION</scope>
    <source>
        <strain evidence="11">pt0022</strain>
    </source>
</reference>
<feature type="binding site" evidence="9">
    <location>
        <position position="118"/>
    </location>
    <ligand>
        <name>[4Fe-4S] cluster</name>
        <dbReference type="ChEBI" id="CHEBI:49883"/>
        <label>1</label>
    </ligand>
</feature>
<evidence type="ECO:0000256" key="4">
    <source>
        <dbReference type="ARBA" id="ARBA00022691"/>
    </source>
</evidence>
<evidence type="ECO:0000256" key="3">
    <source>
        <dbReference type="ARBA" id="ARBA00022679"/>
    </source>
</evidence>
<feature type="binding site" evidence="9">
    <location>
        <position position="124"/>
    </location>
    <ligand>
        <name>[4Fe-4S] cluster</name>
        <dbReference type="ChEBI" id="CHEBI:49883"/>
        <label>1</label>
    </ligand>
</feature>
<feature type="domain" description="Radical SAM core" evidence="10">
    <location>
        <begin position="129"/>
        <end position="348"/>
    </location>
</feature>
<evidence type="ECO:0000256" key="5">
    <source>
        <dbReference type="ARBA" id="ARBA00022723"/>
    </source>
</evidence>
<dbReference type="PANTHER" id="PTHR10949:SF0">
    <property type="entry name" value="LIPOYL SYNTHASE, MITOCHONDRIAL"/>
    <property type="match status" value="1"/>
</dbReference>
<name>A0A1I8EP86_WUCBA</name>
<dbReference type="SMART" id="SM00729">
    <property type="entry name" value="Elp3"/>
    <property type="match status" value="1"/>
</dbReference>
<evidence type="ECO:0000256" key="9">
    <source>
        <dbReference type="HAMAP-Rule" id="MF_03123"/>
    </source>
</evidence>
<dbReference type="SFLD" id="SFLDF00271">
    <property type="entry name" value="lipoyl_synthase"/>
    <property type="match status" value="1"/>
</dbReference>
<comment type="similarity">
    <text evidence="9">Belongs to the radical SAM superfamily. Lipoyl synthase family.</text>
</comment>
<dbReference type="InterPro" id="IPR003698">
    <property type="entry name" value="Lipoyl_synth"/>
</dbReference>
<dbReference type="HAMAP" id="MF_00206">
    <property type="entry name" value="Lipoyl_synth"/>
    <property type="match status" value="1"/>
</dbReference>
<dbReference type="NCBIfam" id="NF009544">
    <property type="entry name" value="PRK12928.1"/>
    <property type="match status" value="1"/>
</dbReference>
<evidence type="ECO:0000256" key="1">
    <source>
        <dbReference type="ARBA" id="ARBA00004173"/>
    </source>
</evidence>
<dbReference type="PROSITE" id="PS51918">
    <property type="entry name" value="RADICAL_SAM"/>
    <property type="match status" value="1"/>
</dbReference>
<keyword evidence="6 9" id="KW-0408">Iron</keyword>
<dbReference type="CDD" id="cd01335">
    <property type="entry name" value="Radical_SAM"/>
    <property type="match status" value="1"/>
</dbReference>
<feature type="binding site" evidence="9">
    <location>
        <position position="144"/>
    </location>
    <ligand>
        <name>[4Fe-4S] cluster</name>
        <dbReference type="ChEBI" id="CHEBI:49883"/>
        <label>2</label>
        <note>4Fe-4S-S-AdoMet</note>
    </ligand>
</feature>
<dbReference type="InterPro" id="IPR031691">
    <property type="entry name" value="LIAS_N"/>
</dbReference>
<dbReference type="Gene3D" id="3.20.20.70">
    <property type="entry name" value="Aldolase class I"/>
    <property type="match status" value="1"/>
</dbReference>
<evidence type="ECO:0000313" key="11">
    <source>
        <dbReference type="WBParaSite" id="maker-PairedContig_3523-snap-gene-0.17-mRNA-1"/>
    </source>
</evidence>
<dbReference type="NCBIfam" id="TIGR00510">
    <property type="entry name" value="lipA"/>
    <property type="match status" value="1"/>
</dbReference>
<keyword evidence="4 9" id="KW-0949">S-adenosyl-L-methionine</keyword>
<dbReference type="EC" id="2.8.1.8" evidence="9"/>
<comment type="subcellular location">
    <subcellularLocation>
        <location evidence="1 9">Mitochondrion</location>
    </subcellularLocation>
</comment>
<evidence type="ECO:0000256" key="8">
    <source>
        <dbReference type="ARBA" id="ARBA00047326"/>
    </source>
</evidence>
<dbReference type="PIRSF" id="PIRSF005963">
    <property type="entry name" value="Lipoyl_synth"/>
    <property type="match status" value="1"/>
</dbReference>
<comment type="cofactor">
    <cofactor evidence="9">
        <name>[4Fe-4S] cluster</name>
        <dbReference type="ChEBI" id="CHEBI:49883"/>
    </cofactor>
    <text evidence="9">Binds 2 [4Fe-4S] clusters per subunit. One cluster is coordinated with 3 cysteines and an exchangeable S-adenosyl-L-methionine.</text>
</comment>
<keyword evidence="2 9" id="KW-0004">4Fe-4S</keyword>
<dbReference type="GO" id="GO:0051539">
    <property type="term" value="F:4 iron, 4 sulfur cluster binding"/>
    <property type="evidence" value="ECO:0007669"/>
    <property type="project" value="UniProtKB-UniRule"/>
</dbReference>
<dbReference type="Pfam" id="PF04055">
    <property type="entry name" value="Radical_SAM"/>
    <property type="match status" value="1"/>
</dbReference>
<feature type="binding site" evidence="9">
    <location>
        <position position="151"/>
    </location>
    <ligand>
        <name>[4Fe-4S] cluster</name>
        <dbReference type="ChEBI" id="CHEBI:49883"/>
        <label>2</label>
        <note>4Fe-4S-S-AdoMet</note>
    </ligand>
</feature>
<dbReference type="WBParaSite" id="maker-PairedContig_3523-snap-gene-0.17-mRNA-1">
    <property type="protein sequence ID" value="maker-PairedContig_3523-snap-gene-0.17-mRNA-1"/>
    <property type="gene ID" value="maker-PairedContig_3523-snap-gene-0.17"/>
</dbReference>
<accession>A0A1I8EP86</accession>
<dbReference type="InterPro" id="IPR006638">
    <property type="entry name" value="Elp3/MiaA/NifB-like_rSAM"/>
</dbReference>
<dbReference type="GO" id="GO:0016992">
    <property type="term" value="F:lipoate synthase activity"/>
    <property type="evidence" value="ECO:0007669"/>
    <property type="project" value="UniProtKB-UniRule"/>
</dbReference>
<keyword evidence="9" id="KW-0496">Mitochondrion</keyword>
<evidence type="ECO:0000259" key="10">
    <source>
        <dbReference type="PROSITE" id="PS51918"/>
    </source>
</evidence>
<keyword evidence="3 9" id="KW-0808">Transferase</keyword>
<sequence length="381" mass="42953">MLPKISVKISNCMKRRQCLIIETTMISFTTRISRVPFSSKRVTLPDGPSLHDFIETGNSNDAMERYGIQMKLEANAKRLRLPPWLKRSIPSVDNANFIHLKKQVKKLKLATVCEEARCPNIEECWSGSNNVPSTATIMLMGDTCTRGCKFCSVKTSLKPPPLNPDEPINTAKAVADWGINYVVLTSVDRDDIEDGGASHIAATVQHLKQECPKILVECLVPDFRGSLNSVETIASSGLDVYAHNMETVRRLTPWVRDPRATYDQSLKVLEYAKKFRADIVTKTSLMLGLGETDEEVLTTLHDLRKIGVDALTFGQYMQPTKRHLLVKEWITPEKFEKWREVGDKMGFLYTASGPLVRSSYKAGEYFLGKVVKNRKQDVQKN</sequence>
<keyword evidence="7 9" id="KW-0411">Iron-sulfur</keyword>
<dbReference type="InterPro" id="IPR013785">
    <property type="entry name" value="Aldolase_TIM"/>
</dbReference>
<dbReference type="AlphaFoldDB" id="A0A1I8EP86"/>
<evidence type="ECO:0000256" key="2">
    <source>
        <dbReference type="ARBA" id="ARBA00022485"/>
    </source>
</evidence>
<feature type="binding site" evidence="9">
    <location>
        <position position="148"/>
    </location>
    <ligand>
        <name>[4Fe-4S] cluster</name>
        <dbReference type="ChEBI" id="CHEBI:49883"/>
        <label>2</label>
        <note>4Fe-4S-S-AdoMet</note>
    </ligand>
</feature>
<dbReference type="InterPro" id="IPR058240">
    <property type="entry name" value="rSAM_sf"/>
</dbReference>
<comment type="pathway">
    <text evidence="9">Protein modification; protein lipoylation via endogenous pathway; protein N(6)-(lipoyl)lysine from octanoyl-[acyl-carrier-protein]: step 2/2.</text>
</comment>
<feature type="binding site" evidence="9">
    <location>
        <position position="113"/>
    </location>
    <ligand>
        <name>[4Fe-4S] cluster</name>
        <dbReference type="ChEBI" id="CHEBI:49883"/>
        <label>1</label>
    </ligand>
</feature>
<dbReference type="FunFam" id="3.20.20.70:FF:000036">
    <property type="entry name" value="Lipoyl synthase, mitochondrial"/>
    <property type="match status" value="1"/>
</dbReference>
<proteinExistence type="inferred from homology"/>
<dbReference type="UniPathway" id="UPA00538">
    <property type="reaction ID" value="UER00593"/>
</dbReference>
<dbReference type="SFLD" id="SFLDS00029">
    <property type="entry name" value="Radical_SAM"/>
    <property type="match status" value="1"/>
</dbReference>
<organism evidence="11">
    <name type="scientific">Wuchereria bancrofti</name>
    <dbReference type="NCBI Taxonomy" id="6293"/>
    <lineage>
        <taxon>Eukaryota</taxon>
        <taxon>Metazoa</taxon>
        <taxon>Ecdysozoa</taxon>
        <taxon>Nematoda</taxon>
        <taxon>Chromadorea</taxon>
        <taxon>Rhabditida</taxon>
        <taxon>Spirurina</taxon>
        <taxon>Spiruromorpha</taxon>
        <taxon>Filarioidea</taxon>
        <taxon>Onchocercidae</taxon>
        <taxon>Wuchereria</taxon>
    </lineage>
</organism>
<dbReference type="Pfam" id="PF16881">
    <property type="entry name" value="LIAS_N"/>
    <property type="match status" value="1"/>
</dbReference>
<dbReference type="InterPro" id="IPR007197">
    <property type="entry name" value="rSAM"/>
</dbReference>
<protein>
    <recommendedName>
        <fullName evidence="9">Lipoyl synthase, mitochondrial</fullName>
        <ecNumber evidence="9">2.8.1.8</ecNumber>
    </recommendedName>
    <alternativeName>
        <fullName evidence="9">Lipoate synthase</fullName>
        <shortName evidence="9">LS</shortName>
        <shortName evidence="9">Lip-syn</shortName>
    </alternativeName>
    <alternativeName>
        <fullName evidence="9">Lipoic acid synthase</fullName>
    </alternativeName>
</protein>
<dbReference type="SUPFAM" id="SSF102114">
    <property type="entry name" value="Radical SAM enzymes"/>
    <property type="match status" value="1"/>
</dbReference>
<evidence type="ECO:0000256" key="6">
    <source>
        <dbReference type="ARBA" id="ARBA00023004"/>
    </source>
</evidence>
<dbReference type="GO" id="GO:0005739">
    <property type="term" value="C:mitochondrion"/>
    <property type="evidence" value="ECO:0007669"/>
    <property type="project" value="UniProtKB-SubCell"/>
</dbReference>
<keyword evidence="5 9" id="KW-0479">Metal-binding</keyword>
<dbReference type="PANTHER" id="PTHR10949">
    <property type="entry name" value="LIPOYL SYNTHASE"/>
    <property type="match status" value="1"/>
</dbReference>
<dbReference type="GO" id="GO:0009249">
    <property type="term" value="P:protein lipoylation"/>
    <property type="evidence" value="ECO:0007669"/>
    <property type="project" value="UniProtKB-UniRule"/>
</dbReference>
<feature type="binding site" evidence="9">
    <location>
        <position position="359"/>
    </location>
    <ligand>
        <name>[4Fe-4S] cluster</name>
        <dbReference type="ChEBI" id="CHEBI:49883"/>
        <label>1</label>
    </ligand>
</feature>
<comment type="catalytic activity">
    <reaction evidence="8 9">
        <text>[[Fe-S] cluster scaffold protein carrying a second [4Fe-4S](2+) cluster] + N(6)-octanoyl-L-lysyl-[protein] + 2 oxidized [2Fe-2S]-[ferredoxin] + 2 S-adenosyl-L-methionine + 4 H(+) = [[Fe-S] cluster scaffold protein] + N(6)-[(R)-dihydrolipoyl]-L-lysyl-[protein] + 4 Fe(3+) + 2 hydrogen sulfide + 2 5'-deoxyadenosine + 2 L-methionine + 2 reduced [2Fe-2S]-[ferredoxin]</text>
        <dbReference type="Rhea" id="RHEA:16585"/>
        <dbReference type="Rhea" id="RHEA-COMP:9928"/>
        <dbReference type="Rhea" id="RHEA-COMP:10000"/>
        <dbReference type="Rhea" id="RHEA-COMP:10001"/>
        <dbReference type="Rhea" id="RHEA-COMP:10475"/>
        <dbReference type="Rhea" id="RHEA-COMP:14568"/>
        <dbReference type="Rhea" id="RHEA-COMP:14569"/>
        <dbReference type="ChEBI" id="CHEBI:15378"/>
        <dbReference type="ChEBI" id="CHEBI:17319"/>
        <dbReference type="ChEBI" id="CHEBI:29034"/>
        <dbReference type="ChEBI" id="CHEBI:29919"/>
        <dbReference type="ChEBI" id="CHEBI:33722"/>
        <dbReference type="ChEBI" id="CHEBI:33737"/>
        <dbReference type="ChEBI" id="CHEBI:33738"/>
        <dbReference type="ChEBI" id="CHEBI:57844"/>
        <dbReference type="ChEBI" id="CHEBI:59789"/>
        <dbReference type="ChEBI" id="CHEBI:78809"/>
        <dbReference type="ChEBI" id="CHEBI:83100"/>
        <dbReference type="EC" id="2.8.1.8"/>
    </reaction>
</comment>
<dbReference type="STRING" id="6293.A0A1I8EP86"/>
<comment type="function">
    <text evidence="9">Catalyzes the radical-mediated insertion of two sulfur atoms into the C-6 and C-8 positions of the octanoyl moiety bound to the lipoyl domains of lipoate-dependent enzymes, thereby converting the octanoylated domains into lipoylated derivatives.</text>
</comment>